<sequence length="107" mass="11384">MHESNQAIAQKGCVDPLTPGYQFGKSAVRGALNMHQKAPDRPATRKVKFLSSRQTVVKPRKGICMTKTKNLDICALLKAFVGVALATGGTGASVGCKMIISRILLDA</sequence>
<proteinExistence type="predicted"/>
<gene>
    <name evidence="1" type="ORF">BT63DRAFT_436223</name>
</gene>
<accession>A0A6A6UUZ2</accession>
<reference evidence="1" key="1">
    <citation type="journal article" date="2020" name="Stud. Mycol.">
        <title>101 Dothideomycetes genomes: a test case for predicting lifestyles and emergence of pathogens.</title>
        <authorList>
            <person name="Haridas S."/>
            <person name="Albert R."/>
            <person name="Binder M."/>
            <person name="Bloem J."/>
            <person name="Labutti K."/>
            <person name="Salamov A."/>
            <person name="Andreopoulos B."/>
            <person name="Baker S."/>
            <person name="Barry K."/>
            <person name="Bills G."/>
            <person name="Bluhm B."/>
            <person name="Cannon C."/>
            <person name="Castanera R."/>
            <person name="Culley D."/>
            <person name="Daum C."/>
            <person name="Ezra D."/>
            <person name="Gonzalez J."/>
            <person name="Henrissat B."/>
            <person name="Kuo A."/>
            <person name="Liang C."/>
            <person name="Lipzen A."/>
            <person name="Lutzoni F."/>
            <person name="Magnuson J."/>
            <person name="Mondo S."/>
            <person name="Nolan M."/>
            <person name="Ohm R."/>
            <person name="Pangilinan J."/>
            <person name="Park H.-J."/>
            <person name="Ramirez L."/>
            <person name="Alfaro M."/>
            <person name="Sun H."/>
            <person name="Tritt A."/>
            <person name="Yoshinaga Y."/>
            <person name="Zwiers L.-H."/>
            <person name="Turgeon B."/>
            <person name="Goodwin S."/>
            <person name="Spatafora J."/>
            <person name="Crous P."/>
            <person name="Grigoriev I."/>
        </authorList>
    </citation>
    <scope>NUCLEOTIDE SEQUENCE</scope>
    <source>
        <strain evidence="1">CBS 115976</strain>
    </source>
</reference>
<evidence type="ECO:0000313" key="1">
    <source>
        <dbReference type="EMBL" id="KAF2675293.1"/>
    </source>
</evidence>
<protein>
    <submittedName>
        <fullName evidence="1">Uncharacterized protein</fullName>
    </submittedName>
</protein>
<dbReference type="Proteomes" id="UP000799302">
    <property type="component" value="Unassembled WGS sequence"/>
</dbReference>
<evidence type="ECO:0000313" key="2">
    <source>
        <dbReference type="Proteomes" id="UP000799302"/>
    </source>
</evidence>
<dbReference type="EMBL" id="MU004230">
    <property type="protein sequence ID" value="KAF2675293.1"/>
    <property type="molecule type" value="Genomic_DNA"/>
</dbReference>
<keyword evidence="2" id="KW-1185">Reference proteome</keyword>
<organism evidence="1 2">
    <name type="scientific">Microthyrium microscopicum</name>
    <dbReference type="NCBI Taxonomy" id="703497"/>
    <lineage>
        <taxon>Eukaryota</taxon>
        <taxon>Fungi</taxon>
        <taxon>Dikarya</taxon>
        <taxon>Ascomycota</taxon>
        <taxon>Pezizomycotina</taxon>
        <taxon>Dothideomycetes</taxon>
        <taxon>Dothideomycetes incertae sedis</taxon>
        <taxon>Microthyriales</taxon>
        <taxon>Microthyriaceae</taxon>
        <taxon>Microthyrium</taxon>
    </lineage>
</organism>
<name>A0A6A6UUZ2_9PEZI</name>
<dbReference type="AlphaFoldDB" id="A0A6A6UUZ2"/>